<reference evidence="1" key="1">
    <citation type="submission" date="2023-03" db="EMBL/GenBank/DDBJ databases">
        <title>Massive genome expansion in bonnet fungi (Mycena s.s.) driven by repeated elements and novel gene families across ecological guilds.</title>
        <authorList>
            <consortium name="Lawrence Berkeley National Laboratory"/>
            <person name="Harder C.B."/>
            <person name="Miyauchi S."/>
            <person name="Viragh M."/>
            <person name="Kuo A."/>
            <person name="Thoen E."/>
            <person name="Andreopoulos B."/>
            <person name="Lu D."/>
            <person name="Skrede I."/>
            <person name="Drula E."/>
            <person name="Henrissat B."/>
            <person name="Morin E."/>
            <person name="Kohler A."/>
            <person name="Barry K."/>
            <person name="LaButti K."/>
            <person name="Morin E."/>
            <person name="Salamov A."/>
            <person name="Lipzen A."/>
            <person name="Mereny Z."/>
            <person name="Hegedus B."/>
            <person name="Baldrian P."/>
            <person name="Stursova M."/>
            <person name="Weitz H."/>
            <person name="Taylor A."/>
            <person name="Grigoriev I.V."/>
            <person name="Nagy L.G."/>
            <person name="Martin F."/>
            <person name="Kauserud H."/>
        </authorList>
    </citation>
    <scope>NUCLEOTIDE SEQUENCE</scope>
    <source>
        <strain evidence="1">CBHHK067</strain>
    </source>
</reference>
<comment type="caution">
    <text evidence="1">The sequence shown here is derived from an EMBL/GenBank/DDBJ whole genome shotgun (WGS) entry which is preliminary data.</text>
</comment>
<evidence type="ECO:0000313" key="1">
    <source>
        <dbReference type="EMBL" id="KAJ7602818.1"/>
    </source>
</evidence>
<accession>A0AAD7AX55</accession>
<dbReference type="EMBL" id="JARKIE010001358">
    <property type="protein sequence ID" value="KAJ7602818.1"/>
    <property type="molecule type" value="Genomic_DNA"/>
</dbReference>
<protein>
    <submittedName>
        <fullName evidence="1">Uncharacterized protein</fullName>
    </submittedName>
</protein>
<dbReference type="Proteomes" id="UP001221757">
    <property type="component" value="Unassembled WGS sequence"/>
</dbReference>
<keyword evidence="2" id="KW-1185">Reference proteome</keyword>
<evidence type="ECO:0000313" key="2">
    <source>
        <dbReference type="Proteomes" id="UP001221757"/>
    </source>
</evidence>
<dbReference type="AlphaFoldDB" id="A0AAD7AX55"/>
<sequence>MFPFSKTDRNRRPPALAVGAWNSLGSFDQRIPVLHRIVERCQGICATRRIQLDHCESRTRVPRCYPMAQEFSRASTGGMPPHRLQHLCYSSAPAAHHHSPLPRPLSSRVPSASPMLPPHRCARQQLFLPQSHGVDRNHHTRPFALHSTPRCARCCPPTRQLSQPHRAQTLATFPSTPLILYAVSRFSLHASLSHHHHGRFVVDAMH</sequence>
<gene>
    <name evidence="1" type="ORF">B0H17DRAFT_1342276</name>
</gene>
<organism evidence="1 2">
    <name type="scientific">Mycena rosella</name>
    <name type="common">Pink bonnet</name>
    <name type="synonym">Agaricus rosellus</name>
    <dbReference type="NCBI Taxonomy" id="1033263"/>
    <lineage>
        <taxon>Eukaryota</taxon>
        <taxon>Fungi</taxon>
        <taxon>Dikarya</taxon>
        <taxon>Basidiomycota</taxon>
        <taxon>Agaricomycotina</taxon>
        <taxon>Agaricomycetes</taxon>
        <taxon>Agaricomycetidae</taxon>
        <taxon>Agaricales</taxon>
        <taxon>Marasmiineae</taxon>
        <taxon>Mycenaceae</taxon>
        <taxon>Mycena</taxon>
    </lineage>
</organism>
<name>A0AAD7AX55_MYCRO</name>
<proteinExistence type="predicted"/>